<keyword evidence="11" id="KW-0902">Two-component regulatory system</keyword>
<dbReference type="InterPro" id="IPR004358">
    <property type="entry name" value="Sig_transdc_His_kin-like_C"/>
</dbReference>
<comment type="subcellular location">
    <subcellularLocation>
        <location evidence="2">Membrane</location>
    </subcellularLocation>
</comment>
<keyword evidence="6 14" id="KW-0812">Transmembrane</keyword>
<sequence>MNNAPIVFLLLVCTVVLAGIVLYQQFAFRSGMQRQLKQISRKLAEIQDTDSDEYVMNFTDNKALMELLAQINRLLEERKKIKADFCSSENSLKKMLSNISHDIKTPMTVILGYLEILKMDSMKENEMLLKVEQKTQQVMDLINQFFTLAKLEAGDTDIEISKIDICESCRESVLDFYEILTQKEFQVEAEIPEEPVFVQGNKDALRRILFNIISNAVRYGSDGKYMGIFFRSDDKYVYVDVEDRGKGIDKAFAQNVFERLFTMEDSRNREIQGNGLGLTIAQNLARQMGGEIILDSEPNMKTTFTVKLHKFLC</sequence>
<dbReference type="GO" id="GO:0016020">
    <property type="term" value="C:membrane"/>
    <property type="evidence" value="ECO:0007669"/>
    <property type="project" value="UniProtKB-SubCell"/>
</dbReference>
<dbReference type="SMART" id="SM00388">
    <property type="entry name" value="HisKA"/>
    <property type="match status" value="1"/>
</dbReference>
<evidence type="ECO:0000256" key="13">
    <source>
        <dbReference type="SAM" id="Coils"/>
    </source>
</evidence>
<evidence type="ECO:0000256" key="11">
    <source>
        <dbReference type="ARBA" id="ARBA00023012"/>
    </source>
</evidence>
<evidence type="ECO:0000256" key="4">
    <source>
        <dbReference type="ARBA" id="ARBA00022553"/>
    </source>
</evidence>
<evidence type="ECO:0000256" key="9">
    <source>
        <dbReference type="ARBA" id="ARBA00022840"/>
    </source>
</evidence>
<dbReference type="GO" id="GO:0000155">
    <property type="term" value="F:phosphorelay sensor kinase activity"/>
    <property type="evidence" value="ECO:0007669"/>
    <property type="project" value="InterPro"/>
</dbReference>
<dbReference type="Gene3D" id="3.30.565.10">
    <property type="entry name" value="Histidine kinase-like ATPase, C-terminal domain"/>
    <property type="match status" value="1"/>
</dbReference>
<dbReference type="Pfam" id="PF02518">
    <property type="entry name" value="HATPase_c"/>
    <property type="match status" value="1"/>
</dbReference>
<evidence type="ECO:0000256" key="7">
    <source>
        <dbReference type="ARBA" id="ARBA00022741"/>
    </source>
</evidence>
<dbReference type="InterPro" id="IPR005467">
    <property type="entry name" value="His_kinase_dom"/>
</dbReference>
<evidence type="ECO:0000259" key="15">
    <source>
        <dbReference type="PROSITE" id="PS50109"/>
    </source>
</evidence>
<evidence type="ECO:0000256" key="12">
    <source>
        <dbReference type="ARBA" id="ARBA00023136"/>
    </source>
</evidence>
<evidence type="ECO:0000256" key="5">
    <source>
        <dbReference type="ARBA" id="ARBA00022679"/>
    </source>
</evidence>
<dbReference type="InterPro" id="IPR050736">
    <property type="entry name" value="Sensor_HK_Regulatory"/>
</dbReference>
<dbReference type="Gene3D" id="1.10.287.130">
    <property type="match status" value="1"/>
</dbReference>
<evidence type="ECO:0000256" key="10">
    <source>
        <dbReference type="ARBA" id="ARBA00022989"/>
    </source>
</evidence>
<dbReference type="RefSeq" id="WP_156355326.1">
    <property type="nucleotide sequence ID" value="NZ_CACRST010000027.1"/>
</dbReference>
<evidence type="ECO:0000256" key="2">
    <source>
        <dbReference type="ARBA" id="ARBA00004370"/>
    </source>
</evidence>
<dbReference type="FunFam" id="3.30.565.10:FF:000013">
    <property type="entry name" value="Two-component sensor histidine kinase"/>
    <property type="match status" value="1"/>
</dbReference>
<feature type="coiled-coil region" evidence="13">
    <location>
        <begin position="29"/>
        <end position="84"/>
    </location>
</feature>
<dbReference type="EMBL" id="CACRST010000027">
    <property type="protein sequence ID" value="VYT30353.1"/>
    <property type="molecule type" value="Genomic_DNA"/>
</dbReference>
<gene>
    <name evidence="16" type="primary">yycG_1</name>
    <name evidence="16" type="ORF">BGLFYP119_00080</name>
</gene>
<name>A0A6N2VL84_9FIRM</name>
<keyword evidence="12 14" id="KW-0472">Membrane</keyword>
<proteinExistence type="predicted"/>
<keyword evidence="10 14" id="KW-1133">Transmembrane helix</keyword>
<dbReference type="PANTHER" id="PTHR43711:SF1">
    <property type="entry name" value="HISTIDINE KINASE 1"/>
    <property type="match status" value="1"/>
</dbReference>
<organism evidence="16">
    <name type="scientific">Blautia glucerasea</name>
    <dbReference type="NCBI Taxonomy" id="536633"/>
    <lineage>
        <taxon>Bacteria</taxon>
        <taxon>Bacillati</taxon>
        <taxon>Bacillota</taxon>
        <taxon>Clostridia</taxon>
        <taxon>Lachnospirales</taxon>
        <taxon>Lachnospiraceae</taxon>
        <taxon>Blautia</taxon>
    </lineage>
</organism>
<dbReference type="SMART" id="SM00387">
    <property type="entry name" value="HATPase_c"/>
    <property type="match status" value="1"/>
</dbReference>
<evidence type="ECO:0000256" key="14">
    <source>
        <dbReference type="SAM" id="Phobius"/>
    </source>
</evidence>
<dbReference type="InterPro" id="IPR003661">
    <property type="entry name" value="HisK_dim/P_dom"/>
</dbReference>
<dbReference type="InterPro" id="IPR036890">
    <property type="entry name" value="HATPase_C_sf"/>
</dbReference>
<dbReference type="Pfam" id="PF00512">
    <property type="entry name" value="HisKA"/>
    <property type="match status" value="1"/>
</dbReference>
<keyword evidence="5 16" id="KW-0808">Transferase</keyword>
<dbReference type="PRINTS" id="PR00344">
    <property type="entry name" value="BCTRLSENSOR"/>
</dbReference>
<protein>
    <recommendedName>
        <fullName evidence="3">histidine kinase</fullName>
        <ecNumber evidence="3">2.7.13.3</ecNumber>
    </recommendedName>
</protein>
<dbReference type="SUPFAM" id="SSF47384">
    <property type="entry name" value="Homodimeric domain of signal transducing histidine kinase"/>
    <property type="match status" value="1"/>
</dbReference>
<keyword evidence="7" id="KW-0547">Nucleotide-binding</keyword>
<dbReference type="AlphaFoldDB" id="A0A6N2VL84"/>
<evidence type="ECO:0000256" key="8">
    <source>
        <dbReference type="ARBA" id="ARBA00022777"/>
    </source>
</evidence>
<keyword evidence="9" id="KW-0067">ATP-binding</keyword>
<dbReference type="InterPro" id="IPR003594">
    <property type="entry name" value="HATPase_dom"/>
</dbReference>
<keyword evidence="8 16" id="KW-0418">Kinase</keyword>
<comment type="catalytic activity">
    <reaction evidence="1">
        <text>ATP + protein L-histidine = ADP + protein N-phospho-L-histidine.</text>
        <dbReference type="EC" id="2.7.13.3"/>
    </reaction>
</comment>
<dbReference type="PANTHER" id="PTHR43711">
    <property type="entry name" value="TWO-COMPONENT HISTIDINE KINASE"/>
    <property type="match status" value="1"/>
</dbReference>
<feature type="domain" description="Histidine kinase" evidence="15">
    <location>
        <begin position="98"/>
        <end position="312"/>
    </location>
</feature>
<evidence type="ECO:0000256" key="1">
    <source>
        <dbReference type="ARBA" id="ARBA00000085"/>
    </source>
</evidence>
<evidence type="ECO:0000313" key="16">
    <source>
        <dbReference type="EMBL" id="VYT30353.1"/>
    </source>
</evidence>
<accession>A0A6N2VL84</accession>
<dbReference type="PROSITE" id="PS50109">
    <property type="entry name" value="HIS_KIN"/>
    <property type="match status" value="1"/>
</dbReference>
<reference evidence="16" key="1">
    <citation type="submission" date="2019-11" db="EMBL/GenBank/DDBJ databases">
        <authorList>
            <person name="Feng L."/>
        </authorList>
    </citation>
    <scope>NUCLEOTIDE SEQUENCE</scope>
    <source>
        <strain evidence="16">BgluceraseaLFYP119</strain>
    </source>
</reference>
<dbReference type="SUPFAM" id="SSF55874">
    <property type="entry name" value="ATPase domain of HSP90 chaperone/DNA topoisomerase II/histidine kinase"/>
    <property type="match status" value="1"/>
</dbReference>
<evidence type="ECO:0000256" key="6">
    <source>
        <dbReference type="ARBA" id="ARBA00022692"/>
    </source>
</evidence>
<dbReference type="InterPro" id="IPR036097">
    <property type="entry name" value="HisK_dim/P_sf"/>
</dbReference>
<keyword evidence="13" id="KW-0175">Coiled coil</keyword>
<feature type="transmembrane region" description="Helical" evidence="14">
    <location>
        <begin position="6"/>
        <end position="28"/>
    </location>
</feature>
<evidence type="ECO:0000256" key="3">
    <source>
        <dbReference type="ARBA" id="ARBA00012438"/>
    </source>
</evidence>
<keyword evidence="4" id="KW-0597">Phosphoprotein</keyword>
<dbReference type="GO" id="GO:0005524">
    <property type="term" value="F:ATP binding"/>
    <property type="evidence" value="ECO:0007669"/>
    <property type="project" value="UniProtKB-KW"/>
</dbReference>
<dbReference type="CDD" id="cd00082">
    <property type="entry name" value="HisKA"/>
    <property type="match status" value="1"/>
</dbReference>
<dbReference type="EC" id="2.7.13.3" evidence="3"/>